<evidence type="ECO:0000313" key="2">
    <source>
        <dbReference type="EMBL" id="CAI9720587.1"/>
    </source>
</evidence>
<name>A0AA36ATJ0_OCTVU</name>
<reference evidence="2" key="1">
    <citation type="submission" date="2023-08" db="EMBL/GenBank/DDBJ databases">
        <authorList>
            <person name="Alioto T."/>
            <person name="Alioto T."/>
            <person name="Gomez Garrido J."/>
        </authorList>
    </citation>
    <scope>NUCLEOTIDE SEQUENCE</scope>
</reference>
<keyword evidence="1" id="KW-0812">Transmembrane</keyword>
<dbReference type="AlphaFoldDB" id="A0AA36ATJ0"/>
<feature type="transmembrane region" description="Helical" evidence="1">
    <location>
        <begin position="64"/>
        <end position="85"/>
    </location>
</feature>
<keyword evidence="1" id="KW-0472">Membrane</keyword>
<protein>
    <submittedName>
        <fullName evidence="2">Uncharacterized protein</fullName>
    </submittedName>
</protein>
<evidence type="ECO:0000313" key="3">
    <source>
        <dbReference type="Proteomes" id="UP001162480"/>
    </source>
</evidence>
<organism evidence="2 3">
    <name type="scientific">Octopus vulgaris</name>
    <name type="common">Common octopus</name>
    <dbReference type="NCBI Taxonomy" id="6645"/>
    <lineage>
        <taxon>Eukaryota</taxon>
        <taxon>Metazoa</taxon>
        <taxon>Spiralia</taxon>
        <taxon>Lophotrochozoa</taxon>
        <taxon>Mollusca</taxon>
        <taxon>Cephalopoda</taxon>
        <taxon>Coleoidea</taxon>
        <taxon>Octopodiformes</taxon>
        <taxon>Octopoda</taxon>
        <taxon>Incirrata</taxon>
        <taxon>Octopodidae</taxon>
        <taxon>Octopus</taxon>
    </lineage>
</organism>
<dbReference type="EMBL" id="OX597817">
    <property type="protein sequence ID" value="CAI9720587.1"/>
    <property type="molecule type" value="Genomic_DNA"/>
</dbReference>
<evidence type="ECO:0000256" key="1">
    <source>
        <dbReference type="SAM" id="Phobius"/>
    </source>
</evidence>
<proteinExistence type="predicted"/>
<keyword evidence="3" id="KW-1185">Reference proteome</keyword>
<gene>
    <name evidence="2" type="ORF">OCTVUL_1B031229</name>
</gene>
<accession>A0AA36ATJ0</accession>
<sequence length="90" mass="9673">MELNINRQVRLWIDDNGGDSSVDACDDSGNGGDCSGNGVDSTRVVAVGSGTGASLLESSLIVRIYQFFGLTYFCFLFFSLPLILFSTFTT</sequence>
<keyword evidence="1" id="KW-1133">Transmembrane helix</keyword>
<dbReference type="Proteomes" id="UP001162480">
    <property type="component" value="Chromosome 4"/>
</dbReference>